<evidence type="ECO:0000313" key="4">
    <source>
        <dbReference type="Proteomes" id="UP001354971"/>
    </source>
</evidence>
<dbReference type="Proteomes" id="UP001354971">
    <property type="component" value="Unassembled WGS sequence"/>
</dbReference>
<keyword evidence="1" id="KW-0238">DNA-binding</keyword>
<dbReference type="SMART" id="SM00422">
    <property type="entry name" value="HTH_MERR"/>
    <property type="match status" value="1"/>
</dbReference>
<accession>A0ABU7LM66</accession>
<dbReference type="InterPro" id="IPR047057">
    <property type="entry name" value="MerR_fam"/>
</dbReference>
<dbReference type="Pfam" id="PF13411">
    <property type="entry name" value="MerR_1"/>
    <property type="match status" value="1"/>
</dbReference>
<keyword evidence="4" id="KW-1185">Reference proteome</keyword>
<organism evidence="3 4">
    <name type="scientific">Hyphobacterium lacteum</name>
    <dbReference type="NCBI Taxonomy" id="3116575"/>
    <lineage>
        <taxon>Bacteria</taxon>
        <taxon>Pseudomonadati</taxon>
        <taxon>Pseudomonadota</taxon>
        <taxon>Alphaproteobacteria</taxon>
        <taxon>Maricaulales</taxon>
        <taxon>Maricaulaceae</taxon>
        <taxon>Hyphobacterium</taxon>
    </lineage>
</organism>
<sequence length="141" mass="15370">MTKKAPDAYRTISEAADELDLPAHVLRFWESRFSQIKPVKRAGGRRLYRPGDIQLLRGIRTLLYEQGYTIKGAQKYLREHGVADVAGLASGDGDVPATPAIADRYVPAATDGDTAGLRQVIRKLAAAKAKLDETLAARATH</sequence>
<dbReference type="PROSITE" id="PS50937">
    <property type="entry name" value="HTH_MERR_2"/>
    <property type="match status" value="1"/>
</dbReference>
<dbReference type="PANTHER" id="PTHR30204:SF15">
    <property type="entry name" value="BLL5018 PROTEIN"/>
    <property type="match status" value="1"/>
</dbReference>
<comment type="caution">
    <text evidence="3">The sequence shown here is derived from an EMBL/GenBank/DDBJ whole genome shotgun (WGS) entry which is preliminary data.</text>
</comment>
<dbReference type="InterPro" id="IPR000551">
    <property type="entry name" value="MerR-type_HTH_dom"/>
</dbReference>
<evidence type="ECO:0000259" key="2">
    <source>
        <dbReference type="PROSITE" id="PS50937"/>
    </source>
</evidence>
<dbReference type="CDD" id="cd04765">
    <property type="entry name" value="HTH_MlrA-like_sg2"/>
    <property type="match status" value="1"/>
</dbReference>
<name>A0ABU7LM66_9PROT</name>
<feature type="domain" description="HTH merR-type" evidence="2">
    <location>
        <begin position="11"/>
        <end position="79"/>
    </location>
</feature>
<dbReference type="Gene3D" id="1.10.1660.10">
    <property type="match status" value="1"/>
</dbReference>
<evidence type="ECO:0000256" key="1">
    <source>
        <dbReference type="ARBA" id="ARBA00023125"/>
    </source>
</evidence>
<protein>
    <submittedName>
        <fullName evidence="3">MerR family transcriptional regulator</fullName>
    </submittedName>
</protein>
<proteinExistence type="predicted"/>
<dbReference type="SUPFAM" id="SSF46955">
    <property type="entry name" value="Putative DNA-binding domain"/>
    <property type="match status" value="1"/>
</dbReference>
<dbReference type="EMBL" id="JAZDRP010000001">
    <property type="protein sequence ID" value="MEE2525011.1"/>
    <property type="molecule type" value="Genomic_DNA"/>
</dbReference>
<dbReference type="InterPro" id="IPR009061">
    <property type="entry name" value="DNA-bd_dom_put_sf"/>
</dbReference>
<gene>
    <name evidence="3" type="ORF">V0U79_01440</name>
</gene>
<reference evidence="3 4" key="1">
    <citation type="submission" date="2024-01" db="EMBL/GenBank/DDBJ databases">
        <title>Hyphobacterium bacterium isolated from marine sediment.</title>
        <authorList>
            <person name="Zhao S."/>
        </authorList>
    </citation>
    <scope>NUCLEOTIDE SEQUENCE [LARGE SCALE GENOMIC DNA]</scope>
    <source>
        <strain evidence="4">HN65</strain>
    </source>
</reference>
<dbReference type="RefSeq" id="WP_330197674.1">
    <property type="nucleotide sequence ID" value="NZ_JAZDRP010000001.1"/>
</dbReference>
<evidence type="ECO:0000313" key="3">
    <source>
        <dbReference type="EMBL" id="MEE2525011.1"/>
    </source>
</evidence>
<dbReference type="PANTHER" id="PTHR30204">
    <property type="entry name" value="REDOX-CYCLING DRUG-SENSING TRANSCRIPTIONAL ACTIVATOR SOXR"/>
    <property type="match status" value="1"/>
</dbReference>